<sequence>MDPPVGRLHSATCGLPLNLCRCDGCVSISRSVYRAIDGSQLTMSYKRLHTRTCVGWGGLISWSRLQACDKQRPGILHYEKLTGLTLPRWKHTSRFSGNIVRADSSLRRLAAR</sequence>
<name>A0A9N7U962_PLEPL</name>
<comment type="caution">
    <text evidence="1">The sequence shown here is derived from an EMBL/GenBank/DDBJ whole genome shotgun (WGS) entry which is preliminary data.</text>
</comment>
<proteinExistence type="predicted"/>
<organism evidence="1 2">
    <name type="scientific">Pleuronectes platessa</name>
    <name type="common">European plaice</name>
    <dbReference type="NCBI Taxonomy" id="8262"/>
    <lineage>
        <taxon>Eukaryota</taxon>
        <taxon>Metazoa</taxon>
        <taxon>Chordata</taxon>
        <taxon>Craniata</taxon>
        <taxon>Vertebrata</taxon>
        <taxon>Euteleostomi</taxon>
        <taxon>Actinopterygii</taxon>
        <taxon>Neopterygii</taxon>
        <taxon>Teleostei</taxon>
        <taxon>Neoteleostei</taxon>
        <taxon>Acanthomorphata</taxon>
        <taxon>Carangaria</taxon>
        <taxon>Pleuronectiformes</taxon>
        <taxon>Pleuronectoidei</taxon>
        <taxon>Pleuronectidae</taxon>
        <taxon>Pleuronectes</taxon>
    </lineage>
</organism>
<evidence type="ECO:0000313" key="1">
    <source>
        <dbReference type="EMBL" id="CAB1426176.1"/>
    </source>
</evidence>
<gene>
    <name evidence="1" type="ORF">PLEPLA_LOCUS14111</name>
</gene>
<dbReference type="Proteomes" id="UP001153269">
    <property type="component" value="Unassembled WGS sequence"/>
</dbReference>
<keyword evidence="2" id="KW-1185">Reference proteome</keyword>
<protein>
    <submittedName>
        <fullName evidence="1">Uncharacterized protein</fullName>
    </submittedName>
</protein>
<evidence type="ECO:0000313" key="2">
    <source>
        <dbReference type="Proteomes" id="UP001153269"/>
    </source>
</evidence>
<dbReference type="AlphaFoldDB" id="A0A9N7U962"/>
<accession>A0A9N7U962</accession>
<dbReference type="EMBL" id="CADEAL010000864">
    <property type="protein sequence ID" value="CAB1426176.1"/>
    <property type="molecule type" value="Genomic_DNA"/>
</dbReference>
<reference evidence="1" key="1">
    <citation type="submission" date="2020-03" db="EMBL/GenBank/DDBJ databases">
        <authorList>
            <person name="Weist P."/>
        </authorList>
    </citation>
    <scope>NUCLEOTIDE SEQUENCE</scope>
</reference>